<dbReference type="InterPro" id="IPR001647">
    <property type="entry name" value="HTH_TetR"/>
</dbReference>
<keyword evidence="8" id="KW-1185">Reference proteome</keyword>
<dbReference type="PANTHER" id="PTHR47506">
    <property type="entry name" value="TRANSCRIPTIONAL REGULATORY PROTEIN"/>
    <property type="match status" value="1"/>
</dbReference>
<dbReference type="Gene3D" id="1.10.357.10">
    <property type="entry name" value="Tetracycline Repressor, domain 2"/>
    <property type="match status" value="1"/>
</dbReference>
<organism evidence="7 8">
    <name type="scientific">Acidovorax kalamii</name>
    <dbReference type="NCBI Taxonomy" id="2004485"/>
    <lineage>
        <taxon>Bacteria</taxon>
        <taxon>Pseudomonadati</taxon>
        <taxon>Pseudomonadota</taxon>
        <taxon>Betaproteobacteria</taxon>
        <taxon>Burkholderiales</taxon>
        <taxon>Comamonadaceae</taxon>
        <taxon>Acidovorax</taxon>
    </lineage>
</organism>
<dbReference type="OrthoDB" id="116240at2"/>
<evidence type="ECO:0000256" key="1">
    <source>
        <dbReference type="ARBA" id="ARBA00023015"/>
    </source>
</evidence>
<accession>A0A235EQV4</accession>
<protein>
    <submittedName>
        <fullName evidence="7">TetR family transcriptional regulator</fullName>
    </submittedName>
</protein>
<evidence type="ECO:0000256" key="5">
    <source>
        <dbReference type="SAM" id="MobiDB-lite"/>
    </source>
</evidence>
<dbReference type="Pfam" id="PF21993">
    <property type="entry name" value="TetR_C_13_2"/>
    <property type="match status" value="1"/>
</dbReference>
<comment type="caution">
    <text evidence="7">The sequence shown here is derived from an EMBL/GenBank/DDBJ whole genome shotgun (WGS) entry which is preliminary data.</text>
</comment>
<reference evidence="7 8" key="1">
    <citation type="submission" date="2017-07" db="EMBL/GenBank/DDBJ databases">
        <title>Acidovorax KNDSW TSA 6 genome sequence and assembly.</title>
        <authorList>
            <person name="Mayilraj S."/>
        </authorList>
    </citation>
    <scope>NUCLEOTIDE SEQUENCE [LARGE SCALE GENOMIC DNA]</scope>
    <source>
        <strain evidence="7 8">KNDSW-TSA6</strain>
    </source>
</reference>
<keyword evidence="3" id="KW-0804">Transcription</keyword>
<dbReference type="AlphaFoldDB" id="A0A235EQV4"/>
<gene>
    <name evidence="7" type="ORF">CBY09_04870</name>
</gene>
<dbReference type="PANTHER" id="PTHR47506:SF1">
    <property type="entry name" value="HTH-TYPE TRANSCRIPTIONAL REGULATOR YJDC"/>
    <property type="match status" value="1"/>
</dbReference>
<dbReference type="InterPro" id="IPR036271">
    <property type="entry name" value="Tet_transcr_reg_TetR-rel_C_sf"/>
</dbReference>
<dbReference type="InterPro" id="IPR054156">
    <property type="entry name" value="YxaF_TetR_C"/>
</dbReference>
<dbReference type="Proteomes" id="UP000215441">
    <property type="component" value="Unassembled WGS sequence"/>
</dbReference>
<dbReference type="InterPro" id="IPR009057">
    <property type="entry name" value="Homeodomain-like_sf"/>
</dbReference>
<evidence type="ECO:0000256" key="4">
    <source>
        <dbReference type="PROSITE-ProRule" id="PRU00335"/>
    </source>
</evidence>
<dbReference type="SUPFAM" id="SSF48498">
    <property type="entry name" value="Tetracyclin repressor-like, C-terminal domain"/>
    <property type="match status" value="1"/>
</dbReference>
<feature type="region of interest" description="Disordered" evidence="5">
    <location>
        <begin position="1"/>
        <end position="34"/>
    </location>
</feature>
<feature type="DNA-binding region" description="H-T-H motif" evidence="4">
    <location>
        <begin position="58"/>
        <end position="77"/>
    </location>
</feature>
<feature type="domain" description="HTH tetR-type" evidence="6">
    <location>
        <begin position="35"/>
        <end position="95"/>
    </location>
</feature>
<dbReference type="GO" id="GO:0003677">
    <property type="term" value="F:DNA binding"/>
    <property type="evidence" value="ECO:0007669"/>
    <property type="project" value="UniProtKB-UniRule"/>
</dbReference>
<evidence type="ECO:0000256" key="2">
    <source>
        <dbReference type="ARBA" id="ARBA00023125"/>
    </source>
</evidence>
<keyword evidence="1" id="KW-0805">Transcription regulation</keyword>
<evidence type="ECO:0000313" key="8">
    <source>
        <dbReference type="Proteomes" id="UP000215441"/>
    </source>
</evidence>
<name>A0A235EQV4_9BURK</name>
<dbReference type="EMBL" id="NOIG01000004">
    <property type="protein sequence ID" value="OYD51163.1"/>
    <property type="molecule type" value="Genomic_DNA"/>
</dbReference>
<evidence type="ECO:0000259" key="6">
    <source>
        <dbReference type="PROSITE" id="PS50977"/>
    </source>
</evidence>
<dbReference type="SUPFAM" id="SSF46689">
    <property type="entry name" value="Homeodomain-like"/>
    <property type="match status" value="1"/>
</dbReference>
<keyword evidence="2 4" id="KW-0238">DNA-binding</keyword>
<evidence type="ECO:0000313" key="7">
    <source>
        <dbReference type="EMBL" id="OYD51163.1"/>
    </source>
</evidence>
<dbReference type="PRINTS" id="PR00455">
    <property type="entry name" value="HTHTETR"/>
</dbReference>
<dbReference type="Pfam" id="PF00440">
    <property type="entry name" value="TetR_N"/>
    <property type="match status" value="1"/>
</dbReference>
<sequence>MAAHSFSHPLPATTPGARPKPASRRAATASSEPVQDLRERILDTASSLFYQRGVRAVGVDLVVAEAAVAKTSLYRYFPTKDDLIVAFLEREDVDFWGLWDAVAAQHANDPAAELQAHMQWIGERLGRSNYRGCPQINVAAEFAEQDHPARQVARQHMVALRSRLHGIAQRLGVPRPEALAAQLAVLINGAFVSSGLLSGEEATPVLQAAVQALLAGARAGNT</sequence>
<proteinExistence type="predicted"/>
<evidence type="ECO:0000256" key="3">
    <source>
        <dbReference type="ARBA" id="ARBA00023163"/>
    </source>
</evidence>
<dbReference type="RefSeq" id="WP_094286955.1">
    <property type="nucleotide sequence ID" value="NZ_NOIG01000004.1"/>
</dbReference>
<dbReference type="PROSITE" id="PS50977">
    <property type="entry name" value="HTH_TETR_2"/>
    <property type="match status" value="1"/>
</dbReference>